<evidence type="ECO:0000256" key="11">
    <source>
        <dbReference type="ARBA" id="ARBA00041656"/>
    </source>
</evidence>
<evidence type="ECO:0000256" key="4">
    <source>
        <dbReference type="ARBA" id="ARBA00022884"/>
    </source>
</evidence>
<dbReference type="EMBL" id="JARAKH010000019">
    <property type="protein sequence ID" value="KAK8394506.1"/>
    <property type="molecule type" value="Genomic_DNA"/>
</dbReference>
<dbReference type="PANTHER" id="PTHR31699:SF1">
    <property type="entry name" value="U8 SNORNA-DECAPPING ENZYME"/>
    <property type="match status" value="1"/>
</dbReference>
<evidence type="ECO:0000256" key="5">
    <source>
        <dbReference type="ARBA" id="ARBA00023080"/>
    </source>
</evidence>
<evidence type="ECO:0000313" key="19">
    <source>
        <dbReference type="Proteomes" id="UP001487740"/>
    </source>
</evidence>
<evidence type="ECO:0000256" key="2">
    <source>
        <dbReference type="ARBA" id="ARBA00004604"/>
    </source>
</evidence>
<name>A0AAW0U472_SCYPA</name>
<proteinExistence type="inferred from homology"/>
<sequence>MNMAKECLDSPPCDLSIPEIPIWLQSHTIKKHLTSYAAVSNLKKYRRAAHVCLWARQEGWSQFGKLRGAVMMQLRFDGTFGFPGGLISEGEDVVEGLNRELMEEIAWNPAVVPVTWSDYYSTQVDSAHNLVLHFFIKQLTLGQFCDLEKACPQCHEYGMEVMGSVRVPLYTMANMYSGLPAFLNNKFTSIAKEQLLLSLYHTKLLSEEEVKLAILRSQAEEHRRTLHK</sequence>
<dbReference type="Pfam" id="PF22327">
    <property type="entry name" value="Nudt16-like"/>
    <property type="match status" value="1"/>
</dbReference>
<evidence type="ECO:0000256" key="8">
    <source>
        <dbReference type="ARBA" id="ARBA00038899"/>
    </source>
</evidence>
<evidence type="ECO:0000256" key="10">
    <source>
        <dbReference type="ARBA" id="ARBA00041450"/>
    </source>
</evidence>
<evidence type="ECO:0000256" key="6">
    <source>
        <dbReference type="ARBA" id="ARBA00023242"/>
    </source>
</evidence>
<dbReference type="GO" id="GO:0005730">
    <property type="term" value="C:nucleolus"/>
    <property type="evidence" value="ECO:0007669"/>
    <property type="project" value="UniProtKB-SubCell"/>
</dbReference>
<gene>
    <name evidence="18" type="ORF">O3P69_006588</name>
</gene>
<evidence type="ECO:0000256" key="13">
    <source>
        <dbReference type="ARBA" id="ARBA00043162"/>
    </source>
</evidence>
<protein>
    <recommendedName>
        <fullName evidence="9">U8 snoRNA-decapping enzyme</fullName>
        <ecNumber evidence="8">3.6.1.64</ecNumber>
    </recommendedName>
    <alternativeName>
        <fullName evidence="12">IDP phosphatase</fullName>
    </alternativeName>
    <alternativeName>
        <fullName evidence="10">Inosine diphosphate phosphatase</fullName>
    </alternativeName>
    <alternativeName>
        <fullName evidence="11">Nucleoside diphosphate-linked moiety X motif 16</fullName>
    </alternativeName>
    <alternativeName>
        <fullName evidence="13">m7GpppN-mRNA hydrolase</fullName>
    </alternativeName>
</protein>
<keyword evidence="4" id="KW-0694">RNA-binding</keyword>
<dbReference type="EMBL" id="JARAKH010000019">
    <property type="protein sequence ID" value="KAK8394508.1"/>
    <property type="molecule type" value="Genomic_DNA"/>
</dbReference>
<dbReference type="Proteomes" id="UP001487740">
    <property type="component" value="Unassembled WGS sequence"/>
</dbReference>
<dbReference type="InterPro" id="IPR000086">
    <property type="entry name" value="NUDIX_hydrolase_dom"/>
</dbReference>
<comment type="caution">
    <text evidence="18">The sequence shown here is derived from an EMBL/GenBank/DDBJ whole genome shotgun (WGS) entry which is preliminary data.</text>
</comment>
<keyword evidence="19" id="KW-1185">Reference proteome</keyword>
<comment type="subcellular location">
    <subcellularLocation>
        <location evidence="2">Nucleus</location>
        <location evidence="2">Nucleolus</location>
    </subcellularLocation>
    <subcellularLocation>
        <location evidence="3">Nucleus</location>
        <location evidence="3">Nucleoplasm</location>
    </subcellularLocation>
</comment>
<evidence type="ECO:0000256" key="14">
    <source>
        <dbReference type="ARBA" id="ARBA00047661"/>
    </source>
</evidence>
<evidence type="ECO:0000313" key="18">
    <source>
        <dbReference type="EMBL" id="KAK8394505.1"/>
    </source>
</evidence>
<evidence type="ECO:0000256" key="1">
    <source>
        <dbReference type="ARBA" id="ARBA00001941"/>
    </source>
</evidence>
<dbReference type="Gene3D" id="3.90.79.10">
    <property type="entry name" value="Nucleoside Triphosphate Pyrophosphohydrolase"/>
    <property type="match status" value="1"/>
</dbReference>
<reference evidence="18 19" key="1">
    <citation type="submission" date="2023-03" db="EMBL/GenBank/DDBJ databases">
        <title>High-quality genome of Scylla paramamosain provides insights in environmental adaptation.</title>
        <authorList>
            <person name="Zhang L."/>
        </authorList>
    </citation>
    <scope>NUCLEOTIDE SEQUENCE [LARGE SCALE GENOMIC DNA]</scope>
    <source>
        <strain evidence="18">LZ_2023a</strain>
        <tissue evidence="18">Muscle</tissue>
    </source>
</reference>
<keyword evidence="5" id="KW-0546">Nucleotide metabolism</keyword>
<dbReference type="GO" id="GO:0016077">
    <property type="term" value="P:sno(s)RNA catabolic process"/>
    <property type="evidence" value="ECO:0007669"/>
    <property type="project" value="TreeGrafter"/>
</dbReference>
<dbReference type="GO" id="GO:1990003">
    <property type="term" value="F:IDP phosphatase activity"/>
    <property type="evidence" value="ECO:0007669"/>
    <property type="project" value="UniProtKB-EC"/>
</dbReference>
<evidence type="ECO:0000256" key="16">
    <source>
        <dbReference type="ARBA" id="ARBA00048945"/>
    </source>
</evidence>
<dbReference type="AlphaFoldDB" id="A0AAW0U472"/>
<keyword evidence="6" id="KW-0539">Nucleus</keyword>
<dbReference type="InterPro" id="IPR015797">
    <property type="entry name" value="NUDIX_hydrolase-like_dom_sf"/>
</dbReference>
<dbReference type="InterPro" id="IPR054754">
    <property type="entry name" value="NudT16"/>
</dbReference>
<dbReference type="EC" id="3.6.1.64" evidence="8"/>
<comment type="catalytic activity">
    <reaction evidence="15">
        <text>IDP + H2O = IMP + phosphate + H(+)</text>
        <dbReference type="Rhea" id="RHEA:35207"/>
        <dbReference type="ChEBI" id="CHEBI:15377"/>
        <dbReference type="ChEBI" id="CHEBI:15378"/>
        <dbReference type="ChEBI" id="CHEBI:43474"/>
        <dbReference type="ChEBI" id="CHEBI:58053"/>
        <dbReference type="ChEBI" id="CHEBI:58280"/>
        <dbReference type="EC" id="3.6.1.64"/>
    </reaction>
    <physiologicalReaction direction="left-to-right" evidence="15">
        <dbReference type="Rhea" id="RHEA:35208"/>
    </physiologicalReaction>
</comment>
<dbReference type="GO" id="GO:0030515">
    <property type="term" value="F:snoRNA binding"/>
    <property type="evidence" value="ECO:0007669"/>
    <property type="project" value="TreeGrafter"/>
</dbReference>
<dbReference type="SUPFAM" id="SSF55811">
    <property type="entry name" value="Nudix"/>
    <property type="match status" value="1"/>
</dbReference>
<evidence type="ECO:0000256" key="3">
    <source>
        <dbReference type="ARBA" id="ARBA00004642"/>
    </source>
</evidence>
<organism evidence="18 19">
    <name type="scientific">Scylla paramamosain</name>
    <name type="common">Mud crab</name>
    <dbReference type="NCBI Taxonomy" id="85552"/>
    <lineage>
        <taxon>Eukaryota</taxon>
        <taxon>Metazoa</taxon>
        <taxon>Ecdysozoa</taxon>
        <taxon>Arthropoda</taxon>
        <taxon>Crustacea</taxon>
        <taxon>Multicrustacea</taxon>
        <taxon>Malacostraca</taxon>
        <taxon>Eumalacostraca</taxon>
        <taxon>Eucarida</taxon>
        <taxon>Decapoda</taxon>
        <taxon>Pleocyemata</taxon>
        <taxon>Brachyura</taxon>
        <taxon>Eubrachyura</taxon>
        <taxon>Portunoidea</taxon>
        <taxon>Portunidae</taxon>
        <taxon>Portuninae</taxon>
        <taxon>Scylla</taxon>
    </lineage>
</organism>
<dbReference type="GO" id="GO:0005654">
    <property type="term" value="C:nucleoplasm"/>
    <property type="evidence" value="ECO:0007669"/>
    <property type="project" value="UniProtKB-SubCell"/>
</dbReference>
<dbReference type="PROSITE" id="PS51462">
    <property type="entry name" value="NUDIX"/>
    <property type="match status" value="1"/>
</dbReference>
<evidence type="ECO:0000256" key="7">
    <source>
        <dbReference type="ARBA" id="ARBA00038173"/>
    </source>
</evidence>
<dbReference type="EMBL" id="JARAKH010000019">
    <property type="protein sequence ID" value="KAK8394505.1"/>
    <property type="molecule type" value="Genomic_DNA"/>
</dbReference>
<accession>A0AAW0U472</accession>
<dbReference type="GO" id="GO:0140933">
    <property type="term" value="F:5'-(N(7)-methylguanosine 5'-triphospho)-[mRNA] hydrolase activity"/>
    <property type="evidence" value="ECO:0007669"/>
    <property type="project" value="UniProtKB-EC"/>
</dbReference>
<evidence type="ECO:0000256" key="9">
    <source>
        <dbReference type="ARBA" id="ARBA00039871"/>
    </source>
</evidence>
<comment type="cofactor">
    <cofactor evidence="1">
        <name>Co(2+)</name>
        <dbReference type="ChEBI" id="CHEBI:48828"/>
    </cofactor>
</comment>
<comment type="catalytic activity">
    <reaction evidence="14">
        <text>a 5'-end (N(7)-methyl 5'-triphosphoguanosine)-ribonucleoside in mRNA + H2O = N(7)-methyl-GDP + a 5'-end phospho-ribonucleoside in mRNA + 2 H(+)</text>
        <dbReference type="Rhea" id="RHEA:67484"/>
        <dbReference type="Rhea" id="RHEA-COMP:15692"/>
        <dbReference type="Rhea" id="RHEA-COMP:17167"/>
        <dbReference type="ChEBI" id="CHEBI:15377"/>
        <dbReference type="ChEBI" id="CHEBI:15378"/>
        <dbReference type="ChEBI" id="CHEBI:63714"/>
        <dbReference type="ChEBI" id="CHEBI:138282"/>
        <dbReference type="ChEBI" id="CHEBI:156461"/>
        <dbReference type="EC" id="3.6.1.62"/>
    </reaction>
    <physiologicalReaction direction="left-to-right" evidence="14">
        <dbReference type="Rhea" id="RHEA:67485"/>
    </physiologicalReaction>
</comment>
<evidence type="ECO:0000256" key="12">
    <source>
        <dbReference type="ARBA" id="ARBA00042015"/>
    </source>
</evidence>
<dbReference type="GO" id="GO:0006402">
    <property type="term" value="P:mRNA catabolic process"/>
    <property type="evidence" value="ECO:0007669"/>
    <property type="project" value="TreeGrafter"/>
</dbReference>
<evidence type="ECO:0000256" key="15">
    <source>
        <dbReference type="ARBA" id="ARBA00047875"/>
    </source>
</evidence>
<evidence type="ECO:0000259" key="17">
    <source>
        <dbReference type="PROSITE" id="PS51462"/>
    </source>
</evidence>
<feature type="domain" description="Nudix hydrolase" evidence="17">
    <location>
        <begin position="44"/>
        <end position="193"/>
    </location>
</feature>
<dbReference type="PANTHER" id="PTHR31699">
    <property type="entry name" value="NUDIX T16 FAMILY MEMBER"/>
    <property type="match status" value="1"/>
</dbReference>
<comment type="catalytic activity">
    <reaction evidence="16">
        <text>dIDP + H2O = dIMP + phosphate + H(+)</text>
        <dbReference type="Rhea" id="RHEA:35211"/>
        <dbReference type="ChEBI" id="CHEBI:15377"/>
        <dbReference type="ChEBI" id="CHEBI:15378"/>
        <dbReference type="ChEBI" id="CHEBI:43474"/>
        <dbReference type="ChEBI" id="CHEBI:61194"/>
        <dbReference type="ChEBI" id="CHEBI:62286"/>
        <dbReference type="EC" id="3.6.1.64"/>
    </reaction>
    <physiologicalReaction direction="left-to-right" evidence="16">
        <dbReference type="Rhea" id="RHEA:35212"/>
    </physiologicalReaction>
</comment>
<comment type="similarity">
    <text evidence="7">Belongs to the Nudix hydrolase family. NUDT16 subfamily.</text>
</comment>
<dbReference type="GO" id="GO:0009117">
    <property type="term" value="P:nucleotide metabolic process"/>
    <property type="evidence" value="ECO:0007669"/>
    <property type="project" value="UniProtKB-KW"/>
</dbReference>
<dbReference type="GO" id="GO:1990174">
    <property type="term" value="F:phosphodiesterase decapping endonuclease activity"/>
    <property type="evidence" value="ECO:0007669"/>
    <property type="project" value="TreeGrafter"/>
</dbReference>